<reference evidence="6 7" key="1">
    <citation type="submission" date="2018-03" db="EMBL/GenBank/DDBJ databases">
        <title>Genome sequence of the symbiotic type strain Mesorhizobium helmanticense CSLC115NT isolated from Lotus corniculatus nodules.</title>
        <authorList>
            <person name="Sannazzaro A.I."/>
            <person name="Torres Tejerizo G.A."/>
            <person name="Dip D."/>
            <person name="Caballero M."/>
            <person name="Pistorio M."/>
            <person name="Estrella M.J."/>
        </authorList>
    </citation>
    <scope>NUCLEOTIDE SEQUENCE [LARGE SCALE GENOMIC DNA]</scope>
    <source>
        <strain evidence="6 7">CSLC115N</strain>
    </source>
</reference>
<dbReference type="EMBL" id="PZJX01000024">
    <property type="protein sequence ID" value="PTE10674.1"/>
    <property type="molecule type" value="Genomic_DNA"/>
</dbReference>
<dbReference type="Gene3D" id="3.30.1950.10">
    <property type="entry name" value="wza like domain"/>
    <property type="match status" value="1"/>
</dbReference>
<evidence type="ECO:0000259" key="4">
    <source>
        <dbReference type="Pfam" id="PF02563"/>
    </source>
</evidence>
<evidence type="ECO:0000256" key="1">
    <source>
        <dbReference type="ARBA" id="ARBA00022729"/>
    </source>
</evidence>
<feature type="coiled-coil region" evidence="2">
    <location>
        <begin position="218"/>
        <end position="259"/>
    </location>
</feature>
<keyword evidence="1 3" id="KW-0732">Signal</keyword>
<dbReference type="PANTHER" id="PTHR33619">
    <property type="entry name" value="POLYSACCHARIDE EXPORT PROTEIN GFCE-RELATED"/>
    <property type="match status" value="1"/>
</dbReference>
<dbReference type="InterPro" id="IPR049712">
    <property type="entry name" value="Poly_export"/>
</dbReference>
<dbReference type="InterPro" id="IPR058781">
    <property type="entry name" value="HH_AprE-like"/>
</dbReference>
<dbReference type="Gene3D" id="1.10.287.1490">
    <property type="match status" value="1"/>
</dbReference>
<comment type="caution">
    <text evidence="6">The sequence shown here is derived from an EMBL/GenBank/DDBJ whole genome shotgun (WGS) entry which is preliminary data.</text>
</comment>
<accession>A0A2T4IYE0</accession>
<dbReference type="Proteomes" id="UP000240259">
    <property type="component" value="Unassembled WGS sequence"/>
</dbReference>
<dbReference type="GO" id="GO:0015159">
    <property type="term" value="F:polysaccharide transmembrane transporter activity"/>
    <property type="evidence" value="ECO:0007669"/>
    <property type="project" value="InterPro"/>
</dbReference>
<evidence type="ECO:0000256" key="2">
    <source>
        <dbReference type="SAM" id="Coils"/>
    </source>
</evidence>
<dbReference type="PANTHER" id="PTHR33619:SF3">
    <property type="entry name" value="POLYSACCHARIDE EXPORT PROTEIN GFCE-RELATED"/>
    <property type="match status" value="1"/>
</dbReference>
<organism evidence="6 7">
    <name type="scientific">Mesorhizobium helmanticense</name>
    <dbReference type="NCBI Taxonomy" id="1776423"/>
    <lineage>
        <taxon>Bacteria</taxon>
        <taxon>Pseudomonadati</taxon>
        <taxon>Pseudomonadota</taxon>
        <taxon>Alphaproteobacteria</taxon>
        <taxon>Hyphomicrobiales</taxon>
        <taxon>Phyllobacteriaceae</taxon>
        <taxon>Mesorhizobium</taxon>
    </lineage>
</organism>
<proteinExistence type="predicted"/>
<dbReference type="Pfam" id="PF02563">
    <property type="entry name" value="Poly_export"/>
    <property type="match status" value="1"/>
</dbReference>
<feature type="domain" description="AprE-like long alpha-helical hairpin" evidence="5">
    <location>
        <begin position="161"/>
        <end position="341"/>
    </location>
</feature>
<dbReference type="OrthoDB" id="9798876at2"/>
<gene>
    <name evidence="6" type="ORF">C9427_11150</name>
</gene>
<evidence type="ECO:0000313" key="6">
    <source>
        <dbReference type="EMBL" id="PTE10674.1"/>
    </source>
</evidence>
<keyword evidence="7" id="KW-1185">Reference proteome</keyword>
<evidence type="ECO:0000256" key="3">
    <source>
        <dbReference type="SAM" id="SignalP"/>
    </source>
</evidence>
<evidence type="ECO:0000259" key="5">
    <source>
        <dbReference type="Pfam" id="PF25994"/>
    </source>
</evidence>
<feature type="chain" id="PRO_5015486463" evidence="3">
    <location>
        <begin position="22"/>
        <end position="408"/>
    </location>
</feature>
<keyword evidence="2" id="KW-0175">Coiled coil</keyword>
<feature type="domain" description="Polysaccharide export protein N-terminal" evidence="4">
    <location>
        <begin position="22"/>
        <end position="108"/>
    </location>
</feature>
<protein>
    <submittedName>
        <fullName evidence="6">Sugar ABC transporter substrate-binding protein</fullName>
    </submittedName>
</protein>
<evidence type="ECO:0000313" key="7">
    <source>
        <dbReference type="Proteomes" id="UP000240259"/>
    </source>
</evidence>
<name>A0A2T4IYE0_9HYPH</name>
<feature type="signal peptide" evidence="3">
    <location>
        <begin position="1"/>
        <end position="21"/>
    </location>
</feature>
<sequence>MRRKWLTAMCLSLAIAGPQFAAADEYRLGSQDKLTIRVAEWQTVEGTFRDWSAVNGEYTVGPAGTLSVPFVGEMPASGKTTAEIAAAIGQALQRKLALADRPEASVEMAQYRPFYISGEVQTPGQYPYVPDLTVLRAMSIAGGVRRSPEGQRYDRDMINAKGDFDVLQDQRVRLTVRRARIEAEIADKPAFDVPKEVADDPKLPSIVADEMAILTADQKKLKLRLQALDDLKALLQSEIESLQKKIVNQQRQVDLAKEQLNGIGSLAQKGLVVNTRVLNSQQTIADLEGQILDYDTAILTAKQSISKATQDAIDLENTQNAGLAADRQQTEADLSETMLKMSMQTGLMSEAMSGNPALQRYRDGEEPTLSFGLVRVVDGKTSEITASEDTPVLPGDVIKVKLAPVAVQ</sequence>
<dbReference type="Pfam" id="PF25994">
    <property type="entry name" value="HH_AprE"/>
    <property type="match status" value="1"/>
</dbReference>
<dbReference type="AlphaFoldDB" id="A0A2T4IYE0"/>
<dbReference type="InterPro" id="IPR003715">
    <property type="entry name" value="Poly_export_N"/>
</dbReference>
<dbReference type="RefSeq" id="WP_107649263.1">
    <property type="nucleotide sequence ID" value="NZ_PZJX01000024.1"/>
</dbReference>